<dbReference type="AlphaFoldDB" id="K0THB0"/>
<dbReference type="GO" id="GO:0032259">
    <property type="term" value="P:methylation"/>
    <property type="evidence" value="ECO:0007669"/>
    <property type="project" value="UniProtKB-KW"/>
</dbReference>
<feature type="compositionally biased region" description="Basic residues" evidence="8">
    <location>
        <begin position="245"/>
        <end position="256"/>
    </location>
</feature>
<dbReference type="GO" id="GO:0005694">
    <property type="term" value="C:chromosome"/>
    <property type="evidence" value="ECO:0007669"/>
    <property type="project" value="UniProtKB-SubCell"/>
</dbReference>
<dbReference type="PROSITE" id="PS50280">
    <property type="entry name" value="SET"/>
    <property type="match status" value="1"/>
</dbReference>
<reference evidence="10 11" key="1">
    <citation type="journal article" date="2012" name="Genome Biol.">
        <title>Genome and low-iron response of an oceanic diatom adapted to chronic iron limitation.</title>
        <authorList>
            <person name="Lommer M."/>
            <person name="Specht M."/>
            <person name="Roy A.S."/>
            <person name="Kraemer L."/>
            <person name="Andreson R."/>
            <person name="Gutowska M.A."/>
            <person name="Wolf J."/>
            <person name="Bergner S.V."/>
            <person name="Schilhabel M.B."/>
            <person name="Klostermeier U.C."/>
            <person name="Beiko R.G."/>
            <person name="Rosenstiel P."/>
            <person name="Hippler M."/>
            <person name="Laroche J."/>
        </authorList>
    </citation>
    <scope>NUCLEOTIDE SEQUENCE [LARGE SCALE GENOMIC DNA]</scope>
    <source>
        <strain evidence="10 11">CCMP1005</strain>
    </source>
</reference>
<feature type="compositionally biased region" description="Basic and acidic residues" evidence="8">
    <location>
        <begin position="139"/>
        <end position="150"/>
    </location>
</feature>
<dbReference type="Gene3D" id="2.170.270.10">
    <property type="entry name" value="SET domain"/>
    <property type="match status" value="1"/>
</dbReference>
<dbReference type="PANTHER" id="PTHR22884">
    <property type="entry name" value="SET DOMAIN PROTEINS"/>
    <property type="match status" value="1"/>
</dbReference>
<evidence type="ECO:0000256" key="4">
    <source>
        <dbReference type="ARBA" id="ARBA00022603"/>
    </source>
</evidence>
<evidence type="ECO:0000313" key="11">
    <source>
        <dbReference type="Proteomes" id="UP000266841"/>
    </source>
</evidence>
<keyword evidence="5" id="KW-0808">Transferase</keyword>
<evidence type="ECO:0000256" key="5">
    <source>
        <dbReference type="ARBA" id="ARBA00022679"/>
    </source>
</evidence>
<feature type="compositionally biased region" description="Basic and acidic residues" evidence="8">
    <location>
        <begin position="203"/>
        <end position="215"/>
    </location>
</feature>
<dbReference type="SMART" id="SM00317">
    <property type="entry name" value="SET"/>
    <property type="match status" value="1"/>
</dbReference>
<feature type="region of interest" description="Disordered" evidence="8">
    <location>
        <begin position="130"/>
        <end position="187"/>
    </location>
</feature>
<sequence>HLNAAVAPSKAGPSDNRGLFLLENAKKGQVVTEYVGEVLTDEEMAGRDKNYEEKGLLVSPRYVIDATAFGNLSRFVNHSLSPNVEPRAFLVDGIYRLALVAKRDIGKGTELFYDYGPEFRNFPWYNTKESVGLDGSDASPRRDSYPREDHEIETDQLPIDTNHMSQQKRTLRARKKTDDQIEREKRNAAVDNLREEKDIAVEEAAEKKKAEERAAAKAAAESEQEPEVDRELSEYEQFREERVARNQKRLKSLGLA</sequence>
<evidence type="ECO:0000313" key="10">
    <source>
        <dbReference type="EMBL" id="EJK76790.1"/>
    </source>
</evidence>
<evidence type="ECO:0000256" key="2">
    <source>
        <dbReference type="ARBA" id="ARBA00004286"/>
    </source>
</evidence>
<protein>
    <recommendedName>
        <fullName evidence="9">SET domain-containing protein</fullName>
    </recommendedName>
</protein>
<dbReference type="InterPro" id="IPR050777">
    <property type="entry name" value="SET2_Histone-Lys_MeTrsfase"/>
</dbReference>
<name>K0THB0_THAOC</name>
<gene>
    <name evidence="10" type="ORF">THAOC_01429</name>
</gene>
<feature type="compositionally biased region" description="Basic and acidic residues" evidence="8">
    <location>
        <begin position="176"/>
        <end position="187"/>
    </location>
</feature>
<evidence type="ECO:0000256" key="6">
    <source>
        <dbReference type="ARBA" id="ARBA00022691"/>
    </source>
</evidence>
<feature type="domain" description="SET" evidence="9">
    <location>
        <begin position="1"/>
        <end position="116"/>
    </location>
</feature>
<evidence type="ECO:0000259" key="9">
    <source>
        <dbReference type="PROSITE" id="PS50280"/>
    </source>
</evidence>
<proteinExistence type="predicted"/>
<dbReference type="SUPFAM" id="SSF82199">
    <property type="entry name" value="SET domain"/>
    <property type="match status" value="1"/>
</dbReference>
<feature type="region of interest" description="Disordered" evidence="8">
    <location>
        <begin position="203"/>
        <end position="256"/>
    </location>
</feature>
<evidence type="ECO:0000256" key="3">
    <source>
        <dbReference type="ARBA" id="ARBA00022454"/>
    </source>
</evidence>
<evidence type="ECO:0000256" key="7">
    <source>
        <dbReference type="ARBA" id="ARBA00023242"/>
    </source>
</evidence>
<accession>K0THB0</accession>
<dbReference type="InterPro" id="IPR046341">
    <property type="entry name" value="SET_dom_sf"/>
</dbReference>
<comment type="caution">
    <text evidence="10">The sequence shown here is derived from an EMBL/GenBank/DDBJ whole genome shotgun (WGS) entry which is preliminary data.</text>
</comment>
<organism evidence="10 11">
    <name type="scientific">Thalassiosira oceanica</name>
    <name type="common">Marine diatom</name>
    <dbReference type="NCBI Taxonomy" id="159749"/>
    <lineage>
        <taxon>Eukaryota</taxon>
        <taxon>Sar</taxon>
        <taxon>Stramenopiles</taxon>
        <taxon>Ochrophyta</taxon>
        <taxon>Bacillariophyta</taxon>
        <taxon>Coscinodiscophyceae</taxon>
        <taxon>Thalassiosirophycidae</taxon>
        <taxon>Thalassiosirales</taxon>
        <taxon>Thalassiosiraceae</taxon>
        <taxon>Thalassiosira</taxon>
    </lineage>
</organism>
<dbReference type="Pfam" id="PF00856">
    <property type="entry name" value="SET"/>
    <property type="match status" value="1"/>
</dbReference>
<keyword evidence="4" id="KW-0489">Methyltransferase</keyword>
<dbReference type="InterPro" id="IPR001214">
    <property type="entry name" value="SET_dom"/>
</dbReference>
<keyword evidence="11" id="KW-1185">Reference proteome</keyword>
<keyword evidence="7" id="KW-0539">Nucleus</keyword>
<evidence type="ECO:0000256" key="1">
    <source>
        <dbReference type="ARBA" id="ARBA00004123"/>
    </source>
</evidence>
<dbReference type="GO" id="GO:0005634">
    <property type="term" value="C:nucleus"/>
    <property type="evidence" value="ECO:0007669"/>
    <property type="project" value="UniProtKB-SubCell"/>
</dbReference>
<evidence type="ECO:0000256" key="8">
    <source>
        <dbReference type="SAM" id="MobiDB-lite"/>
    </source>
</evidence>
<feature type="non-terminal residue" evidence="10">
    <location>
        <position position="1"/>
    </location>
</feature>
<keyword evidence="3" id="KW-0158">Chromosome</keyword>
<dbReference type="GO" id="GO:0008168">
    <property type="term" value="F:methyltransferase activity"/>
    <property type="evidence" value="ECO:0007669"/>
    <property type="project" value="UniProtKB-KW"/>
</dbReference>
<dbReference type="EMBL" id="AGNL01001695">
    <property type="protein sequence ID" value="EJK76790.1"/>
    <property type="molecule type" value="Genomic_DNA"/>
</dbReference>
<feature type="compositionally biased region" description="Basic and acidic residues" evidence="8">
    <location>
        <begin position="227"/>
        <end position="244"/>
    </location>
</feature>
<comment type="subcellular location">
    <subcellularLocation>
        <location evidence="2">Chromosome</location>
    </subcellularLocation>
    <subcellularLocation>
        <location evidence="1">Nucleus</location>
    </subcellularLocation>
</comment>
<dbReference type="eggNOG" id="KOG4442">
    <property type="taxonomic scope" value="Eukaryota"/>
</dbReference>
<dbReference type="Proteomes" id="UP000266841">
    <property type="component" value="Unassembled WGS sequence"/>
</dbReference>
<dbReference type="OrthoDB" id="308383at2759"/>
<keyword evidence="6" id="KW-0949">S-adenosyl-L-methionine</keyword>